<dbReference type="PIRSF" id="PIRSF004982">
    <property type="entry name" value="SlP"/>
    <property type="match status" value="1"/>
</dbReference>
<gene>
    <name evidence="1" type="ordered locus">Thivi_1068</name>
</gene>
<sequence length="175" mass="19868">MIFRSLSLMLVLIGLVGCVGAVPQAIREASTASPTLTDARESPARHLGRRVRWGGSILRVRNLARVTEIEVLARPLNRFGEPDADAQSLGRFIAEFPGFRDPTDYPSERLLTIVGILVTVETRPVGEFPYRYPVVAIETLHLWPKPIPRYPYPAPYPWYGPWPGIYRTPWYLPWD</sequence>
<dbReference type="Pfam" id="PF03843">
    <property type="entry name" value="Slp"/>
    <property type="match status" value="1"/>
</dbReference>
<dbReference type="EMBL" id="CP003154">
    <property type="protein sequence ID" value="AFL73099.1"/>
    <property type="molecule type" value="Genomic_DNA"/>
</dbReference>
<organism evidence="1 2">
    <name type="scientific">Thiocystis violascens (strain ATCC 17096 / DSM 198 / 6111)</name>
    <name type="common">Chromatium violascens</name>
    <dbReference type="NCBI Taxonomy" id="765911"/>
    <lineage>
        <taxon>Bacteria</taxon>
        <taxon>Pseudomonadati</taxon>
        <taxon>Pseudomonadota</taxon>
        <taxon>Gammaproteobacteria</taxon>
        <taxon>Chromatiales</taxon>
        <taxon>Chromatiaceae</taxon>
        <taxon>Thiocystis</taxon>
    </lineage>
</organism>
<dbReference type="KEGG" id="tvi:Thivi_1068"/>
<dbReference type="Proteomes" id="UP000006062">
    <property type="component" value="Chromosome"/>
</dbReference>
<dbReference type="PANTHER" id="PTHR37530">
    <property type="entry name" value="OUTER MEMBRANE PROTEIN SLP"/>
    <property type="match status" value="1"/>
</dbReference>
<accession>I3Y7Y1</accession>
<dbReference type="STRING" id="765911.Thivi_1068"/>
<keyword evidence="1" id="KW-0449">Lipoprotein</keyword>
<proteinExistence type="predicted"/>
<dbReference type="PANTHER" id="PTHR37530:SF1">
    <property type="entry name" value="OUTER MEMBRANE PROTEIN SLP"/>
    <property type="match status" value="1"/>
</dbReference>
<reference evidence="1 2" key="1">
    <citation type="submission" date="2012-06" db="EMBL/GenBank/DDBJ databases">
        <title>Complete sequence of Thiocystis violascens DSM 198.</title>
        <authorList>
            <consortium name="US DOE Joint Genome Institute"/>
            <person name="Lucas S."/>
            <person name="Han J."/>
            <person name="Lapidus A."/>
            <person name="Cheng J.-F."/>
            <person name="Goodwin L."/>
            <person name="Pitluck S."/>
            <person name="Peters L."/>
            <person name="Ovchinnikova G."/>
            <person name="Teshima H."/>
            <person name="Detter J.C."/>
            <person name="Han C."/>
            <person name="Tapia R."/>
            <person name="Land M."/>
            <person name="Hauser L."/>
            <person name="Kyrpides N."/>
            <person name="Ivanova N."/>
            <person name="Pagani I."/>
            <person name="Vogl K."/>
            <person name="Liu Z."/>
            <person name="Frigaard N.-U."/>
            <person name="Bryant D."/>
            <person name="Woyke T."/>
        </authorList>
    </citation>
    <scope>NUCLEOTIDE SEQUENCE [LARGE SCALE GENOMIC DNA]</scope>
    <source>
        <strain evidence="2">ATCC 17096 / DSM 198 / 6111</strain>
    </source>
</reference>
<evidence type="ECO:0000313" key="1">
    <source>
        <dbReference type="EMBL" id="AFL73099.1"/>
    </source>
</evidence>
<dbReference type="AlphaFoldDB" id="I3Y7Y1"/>
<dbReference type="GO" id="GO:0019867">
    <property type="term" value="C:outer membrane"/>
    <property type="evidence" value="ECO:0007669"/>
    <property type="project" value="InterPro"/>
</dbReference>
<keyword evidence="2" id="KW-1185">Reference proteome</keyword>
<dbReference type="HOGENOM" id="CLU_100924_1_0_6"/>
<protein>
    <submittedName>
        <fullName evidence="1">Starvation-inducible outer membrane lipoprotein</fullName>
    </submittedName>
</protein>
<dbReference type="PROSITE" id="PS51257">
    <property type="entry name" value="PROKAR_LIPOPROTEIN"/>
    <property type="match status" value="1"/>
</dbReference>
<dbReference type="OrthoDB" id="5295757at2"/>
<evidence type="ECO:0000313" key="2">
    <source>
        <dbReference type="Proteomes" id="UP000006062"/>
    </source>
</evidence>
<dbReference type="eggNOG" id="COG3065">
    <property type="taxonomic scope" value="Bacteria"/>
</dbReference>
<dbReference type="RefSeq" id="WP_014777584.1">
    <property type="nucleotide sequence ID" value="NC_018012.1"/>
</dbReference>
<dbReference type="InterPro" id="IPR004658">
    <property type="entry name" value="OMP_Slp"/>
</dbReference>
<name>I3Y7Y1_THIV6</name>